<protein>
    <submittedName>
        <fullName evidence="7">ABC transporter substrate-binding protein</fullName>
    </submittedName>
</protein>
<accession>A0ABS9UA92</accession>
<keyword evidence="8" id="KW-1185">Reference proteome</keyword>
<feature type="signal peptide" evidence="5">
    <location>
        <begin position="1"/>
        <end position="19"/>
    </location>
</feature>
<dbReference type="Gene3D" id="3.10.105.10">
    <property type="entry name" value="Dipeptide-binding Protein, Domain 3"/>
    <property type="match status" value="1"/>
</dbReference>
<evidence type="ECO:0000313" key="7">
    <source>
        <dbReference type="EMBL" id="MCH7321244.1"/>
    </source>
</evidence>
<evidence type="ECO:0000256" key="4">
    <source>
        <dbReference type="SAM" id="MobiDB-lite"/>
    </source>
</evidence>
<dbReference type="EMBL" id="JAKZFC010000001">
    <property type="protein sequence ID" value="MCH7321244.1"/>
    <property type="molecule type" value="Genomic_DNA"/>
</dbReference>
<dbReference type="PANTHER" id="PTHR30290">
    <property type="entry name" value="PERIPLASMIC BINDING COMPONENT OF ABC TRANSPORTER"/>
    <property type="match status" value="1"/>
</dbReference>
<dbReference type="PROSITE" id="PS51257">
    <property type="entry name" value="PROKAR_LIPOPROTEIN"/>
    <property type="match status" value="1"/>
</dbReference>
<comment type="similarity">
    <text evidence="1">Belongs to the bacterial solute-binding protein 5 family.</text>
</comment>
<dbReference type="InterPro" id="IPR030678">
    <property type="entry name" value="Peptide/Ni-bd"/>
</dbReference>
<dbReference type="PIRSF" id="PIRSF002741">
    <property type="entry name" value="MppA"/>
    <property type="match status" value="1"/>
</dbReference>
<feature type="domain" description="Solute-binding protein family 5" evidence="6">
    <location>
        <begin position="96"/>
        <end position="449"/>
    </location>
</feature>
<dbReference type="SUPFAM" id="SSF53850">
    <property type="entry name" value="Periplasmic binding protein-like II"/>
    <property type="match status" value="1"/>
</dbReference>
<evidence type="ECO:0000256" key="1">
    <source>
        <dbReference type="ARBA" id="ARBA00005695"/>
    </source>
</evidence>
<dbReference type="InterPro" id="IPR039424">
    <property type="entry name" value="SBP_5"/>
</dbReference>
<feature type="compositionally biased region" description="Low complexity" evidence="4">
    <location>
        <begin position="23"/>
        <end position="36"/>
    </location>
</feature>
<evidence type="ECO:0000256" key="5">
    <source>
        <dbReference type="SAM" id="SignalP"/>
    </source>
</evidence>
<dbReference type="Gene3D" id="3.90.76.10">
    <property type="entry name" value="Dipeptide-binding Protein, Domain 1"/>
    <property type="match status" value="1"/>
</dbReference>
<name>A0ABS9UA92_9BACL</name>
<sequence length="527" mass="58178">MKKYLIFIVSMLVAILLVACSNDDSSTSTDSPNTNSTEDKTNDTASDNSATASEIKIANDQEPAGLDPHKVPAASSSRIYSQIYEGLLSFDEKMNIVGSLATEWNQENETTYVFTLKQGVQFHNGREMKAEDVKFSFERILDENTASHIRSYFADVASIEVVGDYEVKFTLSKPNATFLSNLTHASAVVVPKETVEANGDLQQNADGTGPFKLEQWVPDNNVTLVRNEAYHVDGEPKAAKIAFYTMTEESARLSAIRTGEIDFTTISAKSTKLLEGNGDINIIPYQSLEYSYVGFNNAKAPLDNEKVRQALSLATDRQSVLNVVWNGEGLITGPIAPSMGDWSIDVEAQDLYKLNIEKAKALLAEAGLADGFDITITTASTYPDMVDTAQLLQQQWKEIGVNATIKQIEWGEYVDTWSNKTADILIGRNTSGIDPDRALNYFFSSTGSANVWNFSNKAYDDLVAKGLGTTDEVERQKVYVEAQEMLINLSPNLFLVSPKNYVAVRKDISGYTPYPHNASDYNHVEKK</sequence>
<evidence type="ECO:0000256" key="3">
    <source>
        <dbReference type="ARBA" id="ARBA00022729"/>
    </source>
</evidence>
<evidence type="ECO:0000259" key="6">
    <source>
        <dbReference type="Pfam" id="PF00496"/>
    </source>
</evidence>
<evidence type="ECO:0000313" key="8">
    <source>
        <dbReference type="Proteomes" id="UP001316087"/>
    </source>
</evidence>
<keyword evidence="2" id="KW-0813">Transport</keyword>
<keyword evidence="3 5" id="KW-0732">Signal</keyword>
<dbReference type="InterPro" id="IPR000914">
    <property type="entry name" value="SBP_5_dom"/>
</dbReference>
<gene>
    <name evidence="7" type="ORF">LZ480_05000</name>
</gene>
<feature type="chain" id="PRO_5046585162" evidence="5">
    <location>
        <begin position="20"/>
        <end position="527"/>
    </location>
</feature>
<evidence type="ECO:0000256" key="2">
    <source>
        <dbReference type="ARBA" id="ARBA00022448"/>
    </source>
</evidence>
<comment type="caution">
    <text evidence="7">The sequence shown here is derived from an EMBL/GenBank/DDBJ whole genome shotgun (WGS) entry which is preliminary data.</text>
</comment>
<proteinExistence type="inferred from homology"/>
<dbReference type="PANTHER" id="PTHR30290:SF9">
    <property type="entry name" value="OLIGOPEPTIDE-BINDING PROTEIN APPA"/>
    <property type="match status" value="1"/>
</dbReference>
<dbReference type="Gene3D" id="3.40.190.10">
    <property type="entry name" value="Periplasmic binding protein-like II"/>
    <property type="match status" value="1"/>
</dbReference>
<dbReference type="Proteomes" id="UP001316087">
    <property type="component" value="Unassembled WGS sequence"/>
</dbReference>
<dbReference type="RefSeq" id="WP_241368275.1">
    <property type="nucleotide sequence ID" value="NZ_JAKZFC010000001.1"/>
</dbReference>
<dbReference type="Pfam" id="PF00496">
    <property type="entry name" value="SBP_bac_5"/>
    <property type="match status" value="1"/>
</dbReference>
<feature type="region of interest" description="Disordered" evidence="4">
    <location>
        <begin position="23"/>
        <end position="51"/>
    </location>
</feature>
<reference evidence="7 8" key="1">
    <citation type="submission" date="2022-03" db="EMBL/GenBank/DDBJ databases">
        <authorList>
            <person name="Jo J.-H."/>
            <person name="Im W.-T."/>
        </authorList>
    </citation>
    <scope>NUCLEOTIDE SEQUENCE [LARGE SCALE GENOMIC DNA]</scope>
    <source>
        <strain evidence="7 8">MA9</strain>
    </source>
</reference>
<organism evidence="7 8">
    <name type="scientific">Solibacillus palustris</name>
    <dbReference type="NCBI Taxonomy" id="2908203"/>
    <lineage>
        <taxon>Bacteria</taxon>
        <taxon>Bacillati</taxon>
        <taxon>Bacillota</taxon>
        <taxon>Bacilli</taxon>
        <taxon>Bacillales</taxon>
        <taxon>Caryophanaceae</taxon>
        <taxon>Solibacillus</taxon>
    </lineage>
</organism>